<comment type="caution">
    <text evidence="1">The sequence shown here is derived from an EMBL/GenBank/DDBJ whole genome shotgun (WGS) entry which is preliminary data.</text>
</comment>
<proteinExistence type="predicted"/>
<protein>
    <submittedName>
        <fullName evidence="1">DOPA 4,5-dioxygenase</fullName>
    </submittedName>
</protein>
<dbReference type="Gene3D" id="3.30.70.1240">
    <property type="entry name" value="DOPA-like domains"/>
    <property type="match status" value="1"/>
</dbReference>
<gene>
    <name evidence="1" type="ORF">Asru_0458_11</name>
</gene>
<dbReference type="AlphaFoldDB" id="A0A0D6P7Z8"/>
<dbReference type="PANTHER" id="PTHR36423">
    <property type="entry name" value="AFR070WP"/>
    <property type="match status" value="1"/>
</dbReference>
<dbReference type="InterPro" id="IPR014980">
    <property type="entry name" value="DOPA_dioxygen"/>
</dbReference>
<dbReference type="PANTHER" id="PTHR36423:SF2">
    <property type="entry name" value="AFR070WP"/>
    <property type="match status" value="1"/>
</dbReference>
<dbReference type="Pfam" id="PF08883">
    <property type="entry name" value="DOPA_dioxygen"/>
    <property type="match status" value="1"/>
</dbReference>
<name>A0A0D6P7Z8_9PROT</name>
<keyword evidence="2" id="KW-1185">Reference proteome</keyword>
<organism evidence="1 2">
    <name type="scientific">Acidisphaera rubrifaciens HS-AP3</name>
    <dbReference type="NCBI Taxonomy" id="1231350"/>
    <lineage>
        <taxon>Bacteria</taxon>
        <taxon>Pseudomonadati</taxon>
        <taxon>Pseudomonadota</taxon>
        <taxon>Alphaproteobacteria</taxon>
        <taxon>Acetobacterales</taxon>
        <taxon>Acetobacteraceae</taxon>
        <taxon>Acidisphaera</taxon>
    </lineage>
</organism>
<evidence type="ECO:0000313" key="1">
    <source>
        <dbReference type="EMBL" id="GAN77782.1"/>
    </source>
</evidence>
<dbReference type="GO" id="GO:0051213">
    <property type="term" value="F:dioxygenase activity"/>
    <property type="evidence" value="ECO:0007669"/>
    <property type="project" value="UniProtKB-KW"/>
</dbReference>
<reference evidence="1 2" key="1">
    <citation type="submission" date="2012-11" db="EMBL/GenBank/DDBJ databases">
        <title>Whole genome sequence of Acidisphaera rubrifaciens HS-AP3.</title>
        <authorList>
            <person name="Azuma Y."/>
            <person name="Higashiura N."/>
            <person name="Hirakawa H."/>
            <person name="Matsushita K."/>
        </authorList>
    </citation>
    <scope>NUCLEOTIDE SEQUENCE [LARGE SCALE GENOMIC DNA]</scope>
    <source>
        <strain evidence="1 2">HS-AP3</strain>
    </source>
</reference>
<dbReference type="RefSeq" id="WP_048862017.1">
    <property type="nucleotide sequence ID" value="NZ_BANB01000458.1"/>
</dbReference>
<accession>A0A0D6P7Z8</accession>
<dbReference type="PIRSF" id="PIRSF028139">
    <property type="entry name" value="DOPA-diox_rel_Mll2280"/>
    <property type="match status" value="1"/>
</dbReference>
<keyword evidence="1" id="KW-0560">Oxidoreductase</keyword>
<dbReference type="Proteomes" id="UP000032680">
    <property type="component" value="Unassembled WGS sequence"/>
</dbReference>
<keyword evidence="1" id="KW-0223">Dioxygenase</keyword>
<dbReference type="SUPFAM" id="SSF143410">
    <property type="entry name" value="DOPA-like"/>
    <property type="match status" value="1"/>
</dbReference>
<dbReference type="OrthoDB" id="572228at2"/>
<dbReference type="InterPro" id="IPR023389">
    <property type="entry name" value="DOPA-like_sf"/>
</dbReference>
<evidence type="ECO:0000313" key="2">
    <source>
        <dbReference type="Proteomes" id="UP000032680"/>
    </source>
</evidence>
<dbReference type="EMBL" id="BANB01000458">
    <property type="protein sequence ID" value="GAN77782.1"/>
    <property type="molecule type" value="Genomic_DNA"/>
</dbReference>
<sequence length="117" mass="13160">MTAAIHGYHAHIYYDDATRETAALVRAEIEARFTVQMGRWHDRPVGPHARGMYQVAFAPDVFAAIVPWLMLNRRGLVVFIHPETGRPRDDHMLHALWLGAVLPLDASVLPETETAHA</sequence>